<evidence type="ECO:0000256" key="1">
    <source>
        <dbReference type="SAM" id="MobiDB-lite"/>
    </source>
</evidence>
<feature type="compositionally biased region" description="Low complexity" evidence="1">
    <location>
        <begin position="140"/>
        <end position="149"/>
    </location>
</feature>
<evidence type="ECO:0000259" key="2">
    <source>
        <dbReference type="Pfam" id="PF09524"/>
    </source>
</evidence>
<evidence type="ECO:0000313" key="6">
    <source>
        <dbReference type="Proteomes" id="UP000502287"/>
    </source>
</evidence>
<organism evidence="3 6">
    <name type="scientific">Frederiksenia canicola</name>
    <dbReference type="NCBI Taxonomy" id="123824"/>
    <lineage>
        <taxon>Bacteria</taxon>
        <taxon>Pseudomonadati</taxon>
        <taxon>Pseudomonadota</taxon>
        <taxon>Gammaproteobacteria</taxon>
        <taxon>Pasteurellales</taxon>
        <taxon>Pasteurellaceae</taxon>
        <taxon>Frederiksenia</taxon>
    </lineage>
</organism>
<dbReference type="RefSeq" id="WP_123956229.1">
    <property type="nucleotide sequence ID" value="NZ_CP015029.1"/>
</dbReference>
<sequence>MRYSIHINQVRCVEWGIKPSLGGIVDLINQASSWAEASVVNGFTYYWIEPSKVAEELIAEDWKRDTARRHMNTLKDKDIIDLVIMDGKYYVRLTEKGATWNQVTPIRQAEKNSSGENNSVEPRKKIREDAKKNSPDKYIQDQYNQDQNNPPSPPTGEPAPAEVVLNYLNVALANLAEQLGERKPVGYSLKPWAKNITARIAESSVADCLQVVDYLVAKWGRDEKMCEYLAPKTIFRQSNFADYFPKSTAWASNGKPICVNGKWVKPSEVAKRLITPTVEEAKDLFQKVLSSGGFGNPFKHLDFSQKRNVVLYHAVINTKNKRPLEREMLSVLAKEIGNAVENADRLNPPMFNSGAEK</sequence>
<dbReference type="Pfam" id="PF09524">
    <property type="entry name" value="Phg_2220_C"/>
    <property type="match status" value="1"/>
</dbReference>
<dbReference type="Proteomes" id="UP000276901">
    <property type="component" value="Unassembled WGS sequence"/>
</dbReference>
<dbReference type="KEGG" id="fcl:A4G17_07225"/>
<dbReference type="Proteomes" id="UP000502287">
    <property type="component" value="Chromosome"/>
</dbReference>
<feature type="domain" description="Phage conserved hypothetical protein C-terminal" evidence="2">
    <location>
        <begin position="194"/>
        <end position="244"/>
    </location>
</feature>
<dbReference type="EMBL" id="RKQT01000001">
    <property type="protein sequence ID" value="RPE96331.1"/>
    <property type="molecule type" value="Genomic_DNA"/>
</dbReference>
<dbReference type="EMBL" id="CP015029">
    <property type="protein sequence ID" value="QIM65241.1"/>
    <property type="molecule type" value="Genomic_DNA"/>
</dbReference>
<feature type="compositionally biased region" description="Polar residues" evidence="1">
    <location>
        <begin position="104"/>
        <end position="120"/>
    </location>
</feature>
<proteinExistence type="predicted"/>
<name>A0AAE6X6Q8_9PAST</name>
<feature type="compositionally biased region" description="Basic and acidic residues" evidence="1">
    <location>
        <begin position="121"/>
        <end position="139"/>
    </location>
</feature>
<evidence type="ECO:0000313" key="5">
    <source>
        <dbReference type="Proteomes" id="UP000276901"/>
    </source>
</evidence>
<reference evidence="3 6" key="1">
    <citation type="submission" date="2016-03" db="EMBL/GenBank/DDBJ databases">
        <authorList>
            <person name="Hansen M.J."/>
            <person name="Bojesen A.M."/>
            <person name="Planet P."/>
        </authorList>
    </citation>
    <scope>NUCLEOTIDE SEQUENCE [LARGE SCALE GENOMIC DNA]</scope>
    <source>
        <strain evidence="3 6">HPA 21</strain>
    </source>
</reference>
<accession>A0AAE6X6Q8</accession>
<feature type="region of interest" description="Disordered" evidence="1">
    <location>
        <begin position="104"/>
        <end position="160"/>
    </location>
</feature>
<dbReference type="InterPro" id="IPR011741">
    <property type="entry name" value="Phg_2220_C"/>
</dbReference>
<gene>
    <name evidence="3" type="ORF">A4G17_07225</name>
    <name evidence="4" type="ORF">EDC49_0721</name>
</gene>
<keyword evidence="5" id="KW-1185">Reference proteome</keyword>
<evidence type="ECO:0000313" key="3">
    <source>
        <dbReference type="EMBL" id="QIM65241.1"/>
    </source>
</evidence>
<evidence type="ECO:0000313" key="4">
    <source>
        <dbReference type="EMBL" id="RPE96331.1"/>
    </source>
</evidence>
<reference evidence="4 5" key="2">
    <citation type="submission" date="2018-11" db="EMBL/GenBank/DDBJ databases">
        <title>Genomic Encyclopedia of Type Strains, Phase IV (KMG-IV): sequencing the most valuable type-strain genomes for metagenomic binning, comparative biology and taxonomic classification.</title>
        <authorList>
            <person name="Goeker M."/>
        </authorList>
    </citation>
    <scope>NUCLEOTIDE SEQUENCE [LARGE SCALE GENOMIC DNA]</scope>
    <source>
        <strain evidence="4 5">DSM 25797</strain>
    </source>
</reference>
<protein>
    <submittedName>
        <fullName evidence="4">Phage protein (TIGR02220 family)</fullName>
    </submittedName>
</protein>
<dbReference type="AlphaFoldDB" id="A0AAE6X6Q8"/>